<dbReference type="Gene3D" id="1.10.10.60">
    <property type="entry name" value="Homeodomain-like"/>
    <property type="match status" value="2"/>
</dbReference>
<accession>A0A6P1TNC2</accession>
<dbReference type="AlphaFoldDB" id="A0A6P1TNC2"/>
<dbReference type="GO" id="GO:0043565">
    <property type="term" value="F:sequence-specific DNA binding"/>
    <property type="evidence" value="ECO:0007669"/>
    <property type="project" value="InterPro"/>
</dbReference>
<dbReference type="SUPFAM" id="SSF46689">
    <property type="entry name" value="Homeodomain-like"/>
    <property type="match status" value="2"/>
</dbReference>
<feature type="domain" description="HTH araC/xylS-type" evidence="4">
    <location>
        <begin position="186"/>
        <end position="284"/>
    </location>
</feature>
<dbReference type="PANTHER" id="PTHR43280:SF2">
    <property type="entry name" value="HTH-TYPE TRANSCRIPTIONAL REGULATOR EXSA"/>
    <property type="match status" value="1"/>
</dbReference>
<dbReference type="EMBL" id="CP048000">
    <property type="protein sequence ID" value="QHQ60848.1"/>
    <property type="molecule type" value="Genomic_DNA"/>
</dbReference>
<dbReference type="Proteomes" id="UP000464314">
    <property type="component" value="Chromosome"/>
</dbReference>
<organism evidence="5 6">
    <name type="scientific">Anaerocolumna sedimenticola</name>
    <dbReference type="NCBI Taxonomy" id="2696063"/>
    <lineage>
        <taxon>Bacteria</taxon>
        <taxon>Bacillati</taxon>
        <taxon>Bacillota</taxon>
        <taxon>Clostridia</taxon>
        <taxon>Lachnospirales</taxon>
        <taxon>Lachnospiraceae</taxon>
        <taxon>Anaerocolumna</taxon>
    </lineage>
</organism>
<dbReference type="PANTHER" id="PTHR43280">
    <property type="entry name" value="ARAC-FAMILY TRANSCRIPTIONAL REGULATOR"/>
    <property type="match status" value="1"/>
</dbReference>
<gene>
    <name evidence="5" type="ORF">Ana3638_08770</name>
</gene>
<keyword evidence="2" id="KW-0238">DNA-binding</keyword>
<evidence type="ECO:0000313" key="6">
    <source>
        <dbReference type="Proteomes" id="UP000464314"/>
    </source>
</evidence>
<proteinExistence type="predicted"/>
<dbReference type="PRINTS" id="PR00032">
    <property type="entry name" value="HTHARAC"/>
</dbReference>
<dbReference type="SUPFAM" id="SSF51215">
    <property type="entry name" value="Regulatory protein AraC"/>
    <property type="match status" value="1"/>
</dbReference>
<sequence length="293" mass="34440">MRYFLSDANYPLKYLSCGNLISKQEFLHVRRNFNINVLIMVKEGLLYIAQDGVNYEVGPNQFILLRAKEEHYGYKPSTGKLSYLWVHFVTNDIMTVTTKESFLNGIMDRTIESTQNNFYIIPEYGEIALTQRAPLLFNQLLDLSRQEMIYSNQIIDYALSLLIMEISQEFIEMHYKIQHNISPNIARVMEWIKANYYKPITVKEIANEFGYNSDYLSTLFKKTTDITLTNYINKTRIEISKSLISNYDLSIKEVAYSCGFSDEKYFLKIFKKLEGMTPSQYKKAFTRKMINDR</sequence>
<evidence type="ECO:0000256" key="1">
    <source>
        <dbReference type="ARBA" id="ARBA00023015"/>
    </source>
</evidence>
<dbReference type="InterPro" id="IPR020449">
    <property type="entry name" value="Tscrpt_reg_AraC-type_HTH"/>
</dbReference>
<dbReference type="InterPro" id="IPR009057">
    <property type="entry name" value="Homeodomain-like_sf"/>
</dbReference>
<reference evidence="5 6" key="1">
    <citation type="submission" date="2020-01" db="EMBL/GenBank/DDBJ databases">
        <title>Genome analysis of Anaerocolumna sp. CBA3638.</title>
        <authorList>
            <person name="Kim J."/>
            <person name="Roh S.W."/>
        </authorList>
    </citation>
    <scope>NUCLEOTIDE SEQUENCE [LARGE SCALE GENOMIC DNA]</scope>
    <source>
        <strain evidence="5 6">CBA3638</strain>
    </source>
</reference>
<evidence type="ECO:0000256" key="2">
    <source>
        <dbReference type="ARBA" id="ARBA00023125"/>
    </source>
</evidence>
<dbReference type="PROSITE" id="PS00041">
    <property type="entry name" value="HTH_ARAC_FAMILY_1"/>
    <property type="match status" value="1"/>
</dbReference>
<protein>
    <submittedName>
        <fullName evidence="5">AraC family transcriptional regulator</fullName>
    </submittedName>
</protein>
<keyword evidence="1" id="KW-0805">Transcription regulation</keyword>
<dbReference type="PROSITE" id="PS01124">
    <property type="entry name" value="HTH_ARAC_FAMILY_2"/>
    <property type="match status" value="1"/>
</dbReference>
<dbReference type="InterPro" id="IPR018060">
    <property type="entry name" value="HTH_AraC"/>
</dbReference>
<dbReference type="Pfam" id="PF02311">
    <property type="entry name" value="AraC_binding"/>
    <property type="match status" value="1"/>
</dbReference>
<dbReference type="GO" id="GO:0003700">
    <property type="term" value="F:DNA-binding transcription factor activity"/>
    <property type="evidence" value="ECO:0007669"/>
    <property type="project" value="InterPro"/>
</dbReference>
<keyword evidence="3" id="KW-0804">Transcription</keyword>
<dbReference type="InterPro" id="IPR037923">
    <property type="entry name" value="HTH-like"/>
</dbReference>
<evidence type="ECO:0000313" key="5">
    <source>
        <dbReference type="EMBL" id="QHQ60848.1"/>
    </source>
</evidence>
<dbReference type="Pfam" id="PF12833">
    <property type="entry name" value="HTH_18"/>
    <property type="match status" value="1"/>
</dbReference>
<name>A0A6P1TNC2_9FIRM</name>
<dbReference type="KEGG" id="anr:Ana3638_08770"/>
<dbReference type="RefSeq" id="WP_161837678.1">
    <property type="nucleotide sequence ID" value="NZ_CP048000.1"/>
</dbReference>
<keyword evidence="6" id="KW-1185">Reference proteome</keyword>
<evidence type="ECO:0000259" key="4">
    <source>
        <dbReference type="PROSITE" id="PS01124"/>
    </source>
</evidence>
<dbReference type="InterPro" id="IPR018062">
    <property type="entry name" value="HTH_AraC-typ_CS"/>
</dbReference>
<evidence type="ECO:0000256" key="3">
    <source>
        <dbReference type="ARBA" id="ARBA00023163"/>
    </source>
</evidence>
<dbReference type="SMART" id="SM00342">
    <property type="entry name" value="HTH_ARAC"/>
    <property type="match status" value="1"/>
</dbReference>
<dbReference type="InterPro" id="IPR003313">
    <property type="entry name" value="AraC-bd"/>
</dbReference>